<sequence>MKTNKPGQYPVFQNGSNGESKENKLFELKPVFNVYLNYLRFIPYTAFLVALLALYIKILGKIKTLDFSDISTMVSFYPMFIAFIAILFILPLVYLLKLKDSYEKTVYIFYEETIFYLEGYWRLYLKNIEVNNIKSIKIDKGFIQQFFGLGYIKIKTEEREIIFNDIPFIEQVKKRLKNFYDIEIS</sequence>
<accession>A0A5D0MMU1</accession>
<keyword evidence="1" id="KW-1133">Transmembrane helix</keyword>
<feature type="domain" description="YdbS-like PH" evidence="2">
    <location>
        <begin position="104"/>
        <end position="160"/>
    </location>
</feature>
<proteinExistence type="predicted"/>
<dbReference type="Proteomes" id="UP000324143">
    <property type="component" value="Unassembled WGS sequence"/>
</dbReference>
<evidence type="ECO:0000313" key="3">
    <source>
        <dbReference type="EMBL" id="TYB31909.1"/>
    </source>
</evidence>
<feature type="transmembrane region" description="Helical" evidence="1">
    <location>
        <begin position="38"/>
        <end position="56"/>
    </location>
</feature>
<dbReference type="EMBL" id="VSIX01000022">
    <property type="protein sequence ID" value="TYB31909.1"/>
    <property type="molecule type" value="Genomic_DNA"/>
</dbReference>
<dbReference type="InterPro" id="IPR005182">
    <property type="entry name" value="YdbS-like_PH"/>
</dbReference>
<keyword evidence="1" id="KW-0812">Transmembrane</keyword>
<comment type="caution">
    <text evidence="3">The sequence shown here is derived from an EMBL/GenBank/DDBJ whole genome shotgun (WGS) entry which is preliminary data.</text>
</comment>
<protein>
    <submittedName>
        <fullName evidence="3">PH domain-containing protein</fullName>
    </submittedName>
</protein>
<reference evidence="3" key="1">
    <citation type="submission" date="2019-08" db="EMBL/GenBank/DDBJ databases">
        <title>Genomic characterization of a novel candidate phylum (ARYD3) from a high temperature, high salinity tertiary oil reservoir in north central Oklahoma, USA.</title>
        <authorList>
            <person name="Youssef N.H."/>
            <person name="Yadav A."/>
            <person name="Elshahed M.S."/>
        </authorList>
    </citation>
    <scope>NUCLEOTIDE SEQUENCE [LARGE SCALE GENOMIC DNA]</scope>
    <source>
        <strain evidence="3">ARYD3</strain>
    </source>
</reference>
<keyword evidence="4" id="KW-1185">Reference proteome</keyword>
<dbReference type="AlphaFoldDB" id="A0A5D0MMU1"/>
<organism evidence="3 4">
    <name type="scientific">Candidatus Mcinerneyibacterium aminivorans</name>
    <dbReference type="NCBI Taxonomy" id="2703815"/>
    <lineage>
        <taxon>Bacteria</taxon>
        <taxon>Candidatus Macinerneyibacteriota</taxon>
        <taxon>Candidatus Mcinerneyibacteria</taxon>
        <taxon>Candidatus Mcinerneyibacteriales</taxon>
        <taxon>Candidatus Mcinerneyibacteriaceae</taxon>
        <taxon>Candidatus Mcinerneyibacterium</taxon>
    </lineage>
</organism>
<feature type="transmembrane region" description="Helical" evidence="1">
    <location>
        <begin position="76"/>
        <end position="96"/>
    </location>
</feature>
<gene>
    <name evidence="3" type="ORF">FXF47_01745</name>
</gene>
<name>A0A5D0MMU1_9BACT</name>
<evidence type="ECO:0000313" key="4">
    <source>
        <dbReference type="Proteomes" id="UP000324143"/>
    </source>
</evidence>
<dbReference type="Pfam" id="PF03703">
    <property type="entry name" value="bPH_2"/>
    <property type="match status" value="1"/>
</dbReference>
<keyword evidence="1" id="KW-0472">Membrane</keyword>
<evidence type="ECO:0000256" key="1">
    <source>
        <dbReference type="SAM" id="Phobius"/>
    </source>
</evidence>
<evidence type="ECO:0000259" key="2">
    <source>
        <dbReference type="Pfam" id="PF03703"/>
    </source>
</evidence>